<dbReference type="Pfam" id="PF13635">
    <property type="entry name" value="DUF4143"/>
    <property type="match status" value="1"/>
</dbReference>
<evidence type="ECO:0000313" key="2">
    <source>
        <dbReference type="EMBL" id="HIT46921.1"/>
    </source>
</evidence>
<protein>
    <submittedName>
        <fullName evidence="2">DUF4143 domain-containing protein</fullName>
    </submittedName>
</protein>
<gene>
    <name evidence="2" type="ORF">IAC35_03575</name>
</gene>
<dbReference type="PANTHER" id="PTHR33295:SF18">
    <property type="entry name" value="AAA+ ATPASE DOMAIN-CONTAINING PROTEIN"/>
    <property type="match status" value="1"/>
</dbReference>
<dbReference type="InterPro" id="IPR025420">
    <property type="entry name" value="DUF4143"/>
</dbReference>
<sequence length="270" mass="31282">QDKLNAMFIDYINYGGYPEVVFSQNIRENPGQFIRHDIIDKVLLRDLPSLYGISDVQELNSLFTMIAYHSGAQFTYEGLSTESGVKKETLRKYLAYLEAAFLIRQVRRTDDTAKQYQRETQFKIYLTNPSLRCALFQPINEHDDEIGNMVESAVFAQWFPRHGVSLRYANWKVGKRQGEVDLVGLNIARQKTAWAVEIKWSDHYFDYPEKLASLKYFMEKNQMDHALVTSISRCGCKEIDSLQLQFIPTACYAYTVGENTMNRTKESFGL</sequence>
<reference evidence="2" key="2">
    <citation type="journal article" date="2021" name="PeerJ">
        <title>Extensive microbial diversity within the chicken gut microbiome revealed by metagenomics and culture.</title>
        <authorList>
            <person name="Gilroy R."/>
            <person name="Ravi A."/>
            <person name="Getino M."/>
            <person name="Pursley I."/>
            <person name="Horton D.L."/>
            <person name="Alikhan N.F."/>
            <person name="Baker D."/>
            <person name="Gharbi K."/>
            <person name="Hall N."/>
            <person name="Watson M."/>
            <person name="Adriaenssens E.M."/>
            <person name="Foster-Nyarko E."/>
            <person name="Jarju S."/>
            <person name="Secka A."/>
            <person name="Antonio M."/>
            <person name="Oren A."/>
            <person name="Chaudhuri R.R."/>
            <person name="La Ragione R."/>
            <person name="Hildebrand F."/>
            <person name="Pallen M.J."/>
        </authorList>
    </citation>
    <scope>NUCLEOTIDE SEQUENCE</scope>
    <source>
        <strain evidence="2">ChiHecec2B26-709</strain>
    </source>
</reference>
<dbReference type="PANTHER" id="PTHR33295">
    <property type="entry name" value="ATPASE"/>
    <property type="match status" value="1"/>
</dbReference>
<evidence type="ECO:0000313" key="3">
    <source>
        <dbReference type="Proteomes" id="UP000886881"/>
    </source>
</evidence>
<name>A0A9D1GMK7_9BACT</name>
<organism evidence="2 3">
    <name type="scientific">Candidatus Cryptobacteroides merdipullorum</name>
    <dbReference type="NCBI Taxonomy" id="2840771"/>
    <lineage>
        <taxon>Bacteria</taxon>
        <taxon>Pseudomonadati</taxon>
        <taxon>Bacteroidota</taxon>
        <taxon>Bacteroidia</taxon>
        <taxon>Bacteroidales</taxon>
        <taxon>Candidatus Cryptobacteroides</taxon>
    </lineage>
</organism>
<dbReference type="Proteomes" id="UP000886881">
    <property type="component" value="Unassembled WGS sequence"/>
</dbReference>
<evidence type="ECO:0000259" key="1">
    <source>
        <dbReference type="Pfam" id="PF13635"/>
    </source>
</evidence>
<feature type="non-terminal residue" evidence="2">
    <location>
        <position position="1"/>
    </location>
</feature>
<dbReference type="AlphaFoldDB" id="A0A9D1GMK7"/>
<dbReference type="EMBL" id="DVLC01000070">
    <property type="protein sequence ID" value="HIT46921.1"/>
    <property type="molecule type" value="Genomic_DNA"/>
</dbReference>
<feature type="domain" description="DUF4143" evidence="1">
    <location>
        <begin position="45"/>
        <end position="201"/>
    </location>
</feature>
<comment type="caution">
    <text evidence="2">The sequence shown here is derived from an EMBL/GenBank/DDBJ whole genome shotgun (WGS) entry which is preliminary data.</text>
</comment>
<reference evidence="2" key="1">
    <citation type="submission" date="2020-10" db="EMBL/GenBank/DDBJ databases">
        <authorList>
            <person name="Gilroy R."/>
        </authorList>
    </citation>
    <scope>NUCLEOTIDE SEQUENCE</scope>
    <source>
        <strain evidence="2">ChiHecec2B26-709</strain>
    </source>
</reference>
<accession>A0A9D1GMK7</accession>
<proteinExistence type="predicted"/>